<evidence type="ECO:0000313" key="2">
    <source>
        <dbReference type="Proteomes" id="UP000325315"/>
    </source>
</evidence>
<evidence type="ECO:0000313" key="1">
    <source>
        <dbReference type="EMBL" id="KAA3483363.1"/>
    </source>
</evidence>
<dbReference type="EMBL" id="SMMG02000002">
    <property type="protein sequence ID" value="KAA3483363.1"/>
    <property type="molecule type" value="Genomic_DNA"/>
</dbReference>
<dbReference type="PANTHER" id="PTHR33067">
    <property type="entry name" value="RNA-DIRECTED DNA POLYMERASE-RELATED"/>
    <property type="match status" value="1"/>
</dbReference>
<protein>
    <submittedName>
        <fullName evidence="1">Retrovirus-related Pol polyprotein from transposon opus</fullName>
    </submittedName>
</protein>
<dbReference type="Proteomes" id="UP000325315">
    <property type="component" value="Unassembled WGS sequence"/>
</dbReference>
<reference evidence="2" key="1">
    <citation type="journal article" date="2019" name="Plant Biotechnol. J.">
        <title>Genome sequencing of the Australian wild diploid species Gossypium australe highlights disease resistance and delayed gland morphogenesis.</title>
        <authorList>
            <person name="Cai Y."/>
            <person name="Cai X."/>
            <person name="Wang Q."/>
            <person name="Wang P."/>
            <person name="Zhang Y."/>
            <person name="Cai C."/>
            <person name="Xu Y."/>
            <person name="Wang K."/>
            <person name="Zhou Z."/>
            <person name="Wang C."/>
            <person name="Geng S."/>
            <person name="Li B."/>
            <person name="Dong Q."/>
            <person name="Hou Y."/>
            <person name="Wang H."/>
            <person name="Ai P."/>
            <person name="Liu Z."/>
            <person name="Yi F."/>
            <person name="Sun M."/>
            <person name="An G."/>
            <person name="Cheng J."/>
            <person name="Zhang Y."/>
            <person name="Shi Q."/>
            <person name="Xie Y."/>
            <person name="Shi X."/>
            <person name="Chang Y."/>
            <person name="Huang F."/>
            <person name="Chen Y."/>
            <person name="Hong S."/>
            <person name="Mi L."/>
            <person name="Sun Q."/>
            <person name="Zhang L."/>
            <person name="Zhou B."/>
            <person name="Peng R."/>
            <person name="Zhang X."/>
            <person name="Liu F."/>
        </authorList>
    </citation>
    <scope>NUCLEOTIDE SEQUENCE [LARGE SCALE GENOMIC DNA]</scope>
    <source>
        <strain evidence="2">cv. PA1801</strain>
    </source>
</reference>
<dbReference type="AlphaFoldDB" id="A0A5B6WPN7"/>
<dbReference type="PANTHER" id="PTHR33067:SF31">
    <property type="entry name" value="RNA-DIRECTED DNA POLYMERASE"/>
    <property type="match status" value="1"/>
</dbReference>
<dbReference type="SUPFAM" id="SSF50630">
    <property type="entry name" value="Acid proteases"/>
    <property type="match status" value="1"/>
</dbReference>
<dbReference type="OrthoDB" id="781949at2759"/>
<keyword evidence="2" id="KW-1185">Reference proteome</keyword>
<comment type="caution">
    <text evidence="1">The sequence shown here is derived from an EMBL/GenBank/DDBJ whole genome shotgun (WGS) entry which is preliminary data.</text>
</comment>
<organism evidence="1 2">
    <name type="scientific">Gossypium australe</name>
    <dbReference type="NCBI Taxonomy" id="47621"/>
    <lineage>
        <taxon>Eukaryota</taxon>
        <taxon>Viridiplantae</taxon>
        <taxon>Streptophyta</taxon>
        <taxon>Embryophyta</taxon>
        <taxon>Tracheophyta</taxon>
        <taxon>Spermatophyta</taxon>
        <taxon>Magnoliopsida</taxon>
        <taxon>eudicotyledons</taxon>
        <taxon>Gunneridae</taxon>
        <taxon>Pentapetalae</taxon>
        <taxon>rosids</taxon>
        <taxon>malvids</taxon>
        <taxon>Malvales</taxon>
        <taxon>Malvaceae</taxon>
        <taxon>Malvoideae</taxon>
        <taxon>Gossypium</taxon>
    </lineage>
</organism>
<dbReference type="CDD" id="cd00303">
    <property type="entry name" value="retropepsin_like"/>
    <property type="match status" value="1"/>
</dbReference>
<dbReference type="Gene3D" id="2.40.70.10">
    <property type="entry name" value="Acid Proteases"/>
    <property type="match status" value="1"/>
</dbReference>
<name>A0A5B6WPN7_9ROSI</name>
<dbReference type="InterPro" id="IPR021109">
    <property type="entry name" value="Peptidase_aspartic_dom_sf"/>
</dbReference>
<proteinExistence type="predicted"/>
<gene>
    <name evidence="1" type="ORF">EPI10_005544</name>
</gene>
<accession>A0A5B6WPN7</accession>
<sequence>MIPIEIRDRHFSKALCDLGASINLLPLLIYQKLGLGDLKNTSIMLQLANRSLVHQKCVLDDVLVKVRGFIIPINFVVLDFEEDRETLILLGRPFLATSKSTIDLEQNKIIININNKVEVFIYGHDSQSEGFLREEHYILFNLLPIDFDQSTRERDKWRDLLRNGNNWKAYNGHER</sequence>